<organism evidence="3 4">
    <name type="scientific">Faucicola atlantae</name>
    <dbReference type="NCBI Taxonomy" id="34059"/>
    <lineage>
        <taxon>Bacteria</taxon>
        <taxon>Pseudomonadati</taxon>
        <taxon>Pseudomonadota</taxon>
        <taxon>Gammaproteobacteria</taxon>
        <taxon>Moraxellales</taxon>
        <taxon>Moraxellaceae</taxon>
        <taxon>Faucicola</taxon>
    </lineage>
</organism>
<accession>A0A1B8QFL6</accession>
<sequence length="579" mass="61458">MTPMMMGIIAAVVIVIIVAVVLMRKKSGSDGDMATGGNRPKTLAEQQQEIQARAKIADNTPATTSETTPTSSQPSEDVLKNAQHLFDQRDYERAEQVLKPAIAREPNRSDLALLLLNTYAVSKNYDAFNALYPTLQRFHDTHVQTQAANLKSLIDEEMAFSSAPTASAQPMTQSAAQPAMATTAASSVTPSVSAATDDSLDFNFSLDDEPTTTSQATTSTPTASAPAEPTVELDDFDFDLALDSLSTTSPTAQTPIDAVPSEKVLSSDDTELVLPTAIPDSAPAQSSDDGLTLDDSLWQNDTQAATTTAPTPQVTPAQNKVLSSADTELDLSDFGDLTLDTPAQPSTSATDVPTTTTTDNTTNAFDFDDLTFELDEPAQPNSQPALNTDTPVVSAPPVDDVAQFDEIDLTFDEPSTAPAETVVEPVVEAPKAETTEFDFSNLELDVPNAIEAPASTETSTTNDAAFDWVDFDPDVSEPASTTTPETPTVSTSEVFAPSAAQPSVSEPDSVATGDALRPDLSDALAQVEQLDSTTLTLELAEQYLELGEYDSAKRLLNEIAPYANSEAQAKIHALLDKTY</sequence>
<evidence type="ECO:0008006" key="5">
    <source>
        <dbReference type="Google" id="ProtNLM"/>
    </source>
</evidence>
<evidence type="ECO:0000256" key="1">
    <source>
        <dbReference type="SAM" id="MobiDB-lite"/>
    </source>
</evidence>
<proteinExistence type="predicted"/>
<dbReference type="RefSeq" id="WP_067234345.1">
    <property type="nucleotide sequence ID" value="NZ_LZMZ01000003.1"/>
</dbReference>
<evidence type="ECO:0000313" key="4">
    <source>
        <dbReference type="Proteomes" id="UP000092508"/>
    </source>
</evidence>
<feature type="region of interest" description="Disordered" evidence="1">
    <location>
        <begin position="249"/>
        <end position="268"/>
    </location>
</feature>
<feature type="compositionally biased region" description="Low complexity" evidence="1">
    <location>
        <begin position="345"/>
        <end position="361"/>
    </location>
</feature>
<keyword evidence="2" id="KW-0472">Membrane</keyword>
<dbReference type="InterPro" id="IPR038440">
    <property type="entry name" value="FimV_C_sf"/>
</dbReference>
<dbReference type="STRING" id="34059.A9308_02300"/>
<evidence type="ECO:0000256" key="2">
    <source>
        <dbReference type="SAM" id="Phobius"/>
    </source>
</evidence>
<feature type="compositionally biased region" description="Low complexity" evidence="1">
    <location>
        <begin position="60"/>
        <end position="75"/>
    </location>
</feature>
<keyword evidence="2" id="KW-1133">Transmembrane helix</keyword>
<reference evidence="3 4" key="1">
    <citation type="submission" date="2016-06" db="EMBL/GenBank/DDBJ databases">
        <title>Draft genome of Moraxella atlantae CCUG 66109.</title>
        <authorList>
            <person name="Salva-Serra F."/>
            <person name="Engstrom-Jakobsson H."/>
            <person name="Thorell K."/>
            <person name="Gonzales-Siles L."/>
            <person name="Karlsson R."/>
            <person name="Boulund F."/>
            <person name="Engstrand L."/>
            <person name="Kristiansson E."/>
            <person name="Moore E."/>
        </authorList>
    </citation>
    <scope>NUCLEOTIDE SEQUENCE [LARGE SCALE GENOMIC DNA]</scope>
    <source>
        <strain evidence="3 4">CCUG 66109</strain>
    </source>
</reference>
<evidence type="ECO:0000313" key="3">
    <source>
        <dbReference type="EMBL" id="OBX80789.1"/>
    </source>
</evidence>
<comment type="caution">
    <text evidence="3">The sequence shown here is derived from an EMBL/GenBank/DDBJ whole genome shotgun (WGS) entry which is preliminary data.</text>
</comment>
<dbReference type="EMBL" id="LZMZ01000003">
    <property type="protein sequence ID" value="OBX80789.1"/>
    <property type="molecule type" value="Genomic_DNA"/>
</dbReference>
<dbReference type="OrthoDB" id="6650385at2"/>
<dbReference type="Gene3D" id="1.25.40.10">
    <property type="entry name" value="Tetratricopeptide repeat domain"/>
    <property type="match status" value="1"/>
</dbReference>
<dbReference type="Proteomes" id="UP000092508">
    <property type="component" value="Unassembled WGS sequence"/>
</dbReference>
<dbReference type="AlphaFoldDB" id="A0A1B8QFL6"/>
<feature type="region of interest" description="Disordered" evidence="1">
    <location>
        <begin position="55"/>
        <end position="76"/>
    </location>
</feature>
<feature type="region of interest" description="Disordered" evidence="1">
    <location>
        <begin position="473"/>
        <end position="515"/>
    </location>
</feature>
<protein>
    <recommendedName>
        <fullName evidence="5">Tfp pilus assembly protein FimV</fullName>
    </recommendedName>
</protein>
<feature type="compositionally biased region" description="Low complexity" evidence="1">
    <location>
        <begin position="476"/>
        <end position="494"/>
    </location>
</feature>
<dbReference type="Gene3D" id="1.20.58.2200">
    <property type="match status" value="1"/>
</dbReference>
<keyword evidence="2" id="KW-0812">Transmembrane</keyword>
<dbReference type="InterPro" id="IPR011990">
    <property type="entry name" value="TPR-like_helical_dom_sf"/>
</dbReference>
<feature type="transmembrane region" description="Helical" evidence="2">
    <location>
        <begin position="6"/>
        <end position="23"/>
    </location>
</feature>
<name>A0A1B8QFL6_9GAMM</name>
<gene>
    <name evidence="3" type="ORF">A9308_02300</name>
</gene>
<feature type="region of interest" description="Disordered" evidence="1">
    <location>
        <begin position="200"/>
        <end position="230"/>
    </location>
</feature>
<feature type="region of interest" description="Disordered" evidence="1">
    <location>
        <begin position="333"/>
        <end position="361"/>
    </location>
</feature>